<protein>
    <submittedName>
        <fullName evidence="1">Uncharacterized protein</fullName>
    </submittedName>
</protein>
<name>A0A6V7C139_9XANT</name>
<proteinExistence type="predicted"/>
<sequence length="52" mass="5960">MEAERLYVDRRVKSHLPCSLCPLSDIASAKLHTHLNNCVDVDVERALLYAHR</sequence>
<dbReference type="AlphaFoldDB" id="A0A6V7C139"/>
<organism evidence="1">
    <name type="scientific">Xanthomonas hortorum pv. pelargonii</name>
    <dbReference type="NCBI Taxonomy" id="453602"/>
    <lineage>
        <taxon>Bacteria</taxon>
        <taxon>Pseudomonadati</taxon>
        <taxon>Pseudomonadota</taxon>
        <taxon>Gammaproteobacteria</taxon>
        <taxon>Lysobacterales</taxon>
        <taxon>Lysobacteraceae</taxon>
        <taxon>Xanthomonas</taxon>
    </lineage>
</organism>
<dbReference type="EMBL" id="LR828261">
    <property type="protein sequence ID" value="CAD0307582.1"/>
    <property type="molecule type" value="Genomic_DNA"/>
</dbReference>
<reference evidence="1" key="1">
    <citation type="submission" date="2020-07" db="EMBL/GenBank/DDBJ databases">
        <authorList>
            <person name="Pothier F. J."/>
        </authorList>
    </citation>
    <scope>NUCLEOTIDE SEQUENCE</scope>
    <source>
        <strain evidence="1">CFBP 2533</strain>
    </source>
</reference>
<dbReference type="EMBL" id="LR828261">
    <property type="protein sequence ID" value="CAD0307587.1"/>
    <property type="molecule type" value="Genomic_DNA"/>
</dbReference>
<evidence type="ECO:0000313" key="1">
    <source>
        <dbReference type="EMBL" id="CAD0307587.1"/>
    </source>
</evidence>
<accession>A0A6V7C139</accession>
<gene>
    <name evidence="1" type="ORF">CFBP2533_08100</name>
</gene>